<dbReference type="PANTHER" id="PTHR22930:SF269">
    <property type="entry name" value="NUCLEASE HARBI1-LIKE PROTEIN"/>
    <property type="match status" value="1"/>
</dbReference>
<name>A0A2B4R6N6_STYPI</name>
<dbReference type="GO" id="GO:0005634">
    <property type="term" value="C:nucleus"/>
    <property type="evidence" value="ECO:0007669"/>
    <property type="project" value="UniProtKB-SubCell"/>
</dbReference>
<evidence type="ECO:0000256" key="5">
    <source>
        <dbReference type="ARBA" id="ARBA00022723"/>
    </source>
</evidence>
<comment type="caution">
    <text evidence="9">The sequence shown here is derived from an EMBL/GenBank/DDBJ whole genome shotgun (WGS) entry which is preliminary data.</text>
</comment>
<comment type="cofactor">
    <cofactor evidence="1">
        <name>a divalent metal cation</name>
        <dbReference type="ChEBI" id="CHEBI:60240"/>
    </cofactor>
</comment>
<sequence>MRELELRDVLAYKEFFTKMKEQFSFLLGKVSLLIQKKEQPSPINSVRATIQPDECLAVTLRYLAMEETHHSLEYSFRISRQTISLNRVRNKPCPVQEYLKVPNTESEWDAGAEKFEARWHFPNGTGAVDRKRVIVQQPSNSGSDYYDYKGNNSIVLPAVFGPDYQCLWASAGTNGRSPDSAIWQNCDLKKALSLSHNTLNLPKPRALPETAMPVPYVLTGDSAFALTRLMMKPFPLTGLSRGQRIFNYRLSRMCRISENRFGIIANRWRVFRAPILLPPYTVVDLILVACTSAA</sequence>
<keyword evidence="7" id="KW-0539">Nucleus</keyword>
<keyword evidence="5" id="KW-0479">Metal-binding</keyword>
<feature type="domain" description="DDE Tnp4" evidence="8">
    <location>
        <begin position="132"/>
        <end position="290"/>
    </location>
</feature>
<dbReference type="PANTHER" id="PTHR22930">
    <property type="match status" value="1"/>
</dbReference>
<dbReference type="EMBL" id="LSMT01001552">
    <property type="protein sequence ID" value="PFX12150.1"/>
    <property type="molecule type" value="Genomic_DNA"/>
</dbReference>
<protein>
    <recommendedName>
        <fullName evidence="8">DDE Tnp4 domain-containing protein</fullName>
    </recommendedName>
</protein>
<keyword evidence="6" id="KW-0378">Hydrolase</keyword>
<keyword evidence="4" id="KW-0540">Nuclease</keyword>
<dbReference type="AlphaFoldDB" id="A0A2B4R6N6"/>
<accession>A0A2B4R6N6</accession>
<evidence type="ECO:0000256" key="4">
    <source>
        <dbReference type="ARBA" id="ARBA00022722"/>
    </source>
</evidence>
<dbReference type="GO" id="GO:0004518">
    <property type="term" value="F:nuclease activity"/>
    <property type="evidence" value="ECO:0007669"/>
    <property type="project" value="UniProtKB-KW"/>
</dbReference>
<dbReference type="GO" id="GO:0016787">
    <property type="term" value="F:hydrolase activity"/>
    <property type="evidence" value="ECO:0007669"/>
    <property type="project" value="UniProtKB-KW"/>
</dbReference>
<dbReference type="Proteomes" id="UP000225706">
    <property type="component" value="Unassembled WGS sequence"/>
</dbReference>
<evidence type="ECO:0000256" key="6">
    <source>
        <dbReference type="ARBA" id="ARBA00022801"/>
    </source>
</evidence>
<comment type="subcellular location">
    <subcellularLocation>
        <location evidence="2">Nucleus</location>
    </subcellularLocation>
</comment>
<evidence type="ECO:0000256" key="1">
    <source>
        <dbReference type="ARBA" id="ARBA00001968"/>
    </source>
</evidence>
<evidence type="ECO:0000256" key="7">
    <source>
        <dbReference type="ARBA" id="ARBA00023242"/>
    </source>
</evidence>
<comment type="similarity">
    <text evidence="3">Belongs to the HARBI1 family.</text>
</comment>
<gene>
    <name evidence="9" type="ORF">AWC38_SpisGene23938</name>
</gene>
<organism evidence="9 10">
    <name type="scientific">Stylophora pistillata</name>
    <name type="common">Smooth cauliflower coral</name>
    <dbReference type="NCBI Taxonomy" id="50429"/>
    <lineage>
        <taxon>Eukaryota</taxon>
        <taxon>Metazoa</taxon>
        <taxon>Cnidaria</taxon>
        <taxon>Anthozoa</taxon>
        <taxon>Hexacorallia</taxon>
        <taxon>Scleractinia</taxon>
        <taxon>Astrocoeniina</taxon>
        <taxon>Pocilloporidae</taxon>
        <taxon>Stylophora</taxon>
    </lineage>
</organism>
<evidence type="ECO:0000313" key="10">
    <source>
        <dbReference type="Proteomes" id="UP000225706"/>
    </source>
</evidence>
<evidence type="ECO:0000313" key="9">
    <source>
        <dbReference type="EMBL" id="PFX12150.1"/>
    </source>
</evidence>
<dbReference type="OrthoDB" id="5981889at2759"/>
<evidence type="ECO:0000259" key="8">
    <source>
        <dbReference type="Pfam" id="PF13359"/>
    </source>
</evidence>
<reference evidence="10" key="1">
    <citation type="journal article" date="2017" name="bioRxiv">
        <title>Comparative analysis of the genomes of Stylophora pistillata and Acropora digitifera provides evidence for extensive differences between species of corals.</title>
        <authorList>
            <person name="Voolstra C.R."/>
            <person name="Li Y."/>
            <person name="Liew Y.J."/>
            <person name="Baumgarten S."/>
            <person name="Zoccola D."/>
            <person name="Flot J.-F."/>
            <person name="Tambutte S."/>
            <person name="Allemand D."/>
            <person name="Aranda M."/>
        </authorList>
    </citation>
    <scope>NUCLEOTIDE SEQUENCE [LARGE SCALE GENOMIC DNA]</scope>
</reference>
<proteinExistence type="inferred from homology"/>
<keyword evidence="10" id="KW-1185">Reference proteome</keyword>
<dbReference type="InterPro" id="IPR027806">
    <property type="entry name" value="HARBI1_dom"/>
</dbReference>
<evidence type="ECO:0000256" key="2">
    <source>
        <dbReference type="ARBA" id="ARBA00004123"/>
    </source>
</evidence>
<evidence type="ECO:0000256" key="3">
    <source>
        <dbReference type="ARBA" id="ARBA00006958"/>
    </source>
</evidence>
<dbReference type="Pfam" id="PF13359">
    <property type="entry name" value="DDE_Tnp_4"/>
    <property type="match status" value="1"/>
</dbReference>
<dbReference type="GO" id="GO:0046872">
    <property type="term" value="F:metal ion binding"/>
    <property type="evidence" value="ECO:0007669"/>
    <property type="project" value="UniProtKB-KW"/>
</dbReference>
<dbReference type="InterPro" id="IPR045249">
    <property type="entry name" value="HARBI1-like"/>
</dbReference>